<keyword evidence="1" id="KW-0472">Membrane</keyword>
<feature type="transmembrane region" description="Helical" evidence="1">
    <location>
        <begin position="41"/>
        <end position="59"/>
    </location>
</feature>
<evidence type="ECO:0000313" key="2">
    <source>
        <dbReference type="EMBL" id="SHE94059.1"/>
    </source>
</evidence>
<dbReference type="EMBL" id="FQVQ01000002">
    <property type="protein sequence ID" value="SHE94059.1"/>
    <property type="molecule type" value="Genomic_DNA"/>
</dbReference>
<feature type="transmembrane region" description="Helical" evidence="1">
    <location>
        <begin position="71"/>
        <end position="91"/>
    </location>
</feature>
<sequence>MVLWRTIITLYLNASFHVALAVGCLTLITYKQQHLPMNQKYIGLMVLGTLVVYNGLKYIKIWYFQIPRLFLHRFIFAITLMASLFFLLFFFMLPTEIQESLVVGFGFVVLYPWLRKWGWLKLFWVSGTVTYFTVLVPFLYGKQPMNLLVLESISRFVIVSALMLPFEIYDSAHDPAELRTLPQRIGIPWTKRFGYFLGVVFVVLVFLNQDLHKLWAAISIAVLTVGAIYKTQPHQSKTFTAFWVEALPMVWAGLVYGFGG</sequence>
<dbReference type="STRING" id="1124188.SAMN05444377_10288"/>
<accession>A0A1M4XKP5</accession>
<evidence type="ECO:0000313" key="3">
    <source>
        <dbReference type="Proteomes" id="UP000184147"/>
    </source>
</evidence>
<keyword evidence="1" id="KW-0812">Transmembrane</keyword>
<dbReference type="PROSITE" id="PS51257">
    <property type="entry name" value="PROKAR_LIPOPROTEIN"/>
    <property type="match status" value="1"/>
</dbReference>
<gene>
    <name evidence="2" type="ORF">SAMN05444377_10288</name>
</gene>
<reference evidence="2 3" key="1">
    <citation type="submission" date="2016-11" db="EMBL/GenBank/DDBJ databases">
        <authorList>
            <person name="Jaros S."/>
            <person name="Januszkiewicz K."/>
            <person name="Wedrychowicz H."/>
        </authorList>
    </citation>
    <scope>NUCLEOTIDE SEQUENCE [LARGE SCALE GENOMIC DNA]</scope>
    <source>
        <strain evidence="2 3">DSM 25660</strain>
    </source>
</reference>
<feature type="transmembrane region" description="Helical" evidence="1">
    <location>
        <begin position="189"/>
        <end position="207"/>
    </location>
</feature>
<feature type="transmembrane region" description="Helical" evidence="1">
    <location>
        <begin position="121"/>
        <end position="140"/>
    </location>
</feature>
<evidence type="ECO:0008006" key="4">
    <source>
        <dbReference type="Google" id="ProtNLM"/>
    </source>
</evidence>
<protein>
    <recommendedName>
        <fullName evidence="4">UbiA prenyltransferase family protein</fullName>
    </recommendedName>
</protein>
<feature type="transmembrane region" description="Helical" evidence="1">
    <location>
        <begin position="241"/>
        <end position="259"/>
    </location>
</feature>
<keyword evidence="1" id="KW-1133">Transmembrane helix</keyword>
<dbReference type="AlphaFoldDB" id="A0A1M4XKP5"/>
<evidence type="ECO:0000256" key="1">
    <source>
        <dbReference type="SAM" id="Phobius"/>
    </source>
</evidence>
<keyword evidence="3" id="KW-1185">Reference proteome</keyword>
<name>A0A1M4XKP5_9FLAO</name>
<feature type="transmembrane region" description="Helical" evidence="1">
    <location>
        <begin position="97"/>
        <end position="114"/>
    </location>
</feature>
<feature type="transmembrane region" description="Helical" evidence="1">
    <location>
        <begin position="213"/>
        <end position="229"/>
    </location>
</feature>
<dbReference type="Proteomes" id="UP000184147">
    <property type="component" value="Unassembled WGS sequence"/>
</dbReference>
<proteinExistence type="predicted"/>
<feature type="transmembrane region" description="Helical" evidence="1">
    <location>
        <begin position="7"/>
        <end position="29"/>
    </location>
</feature>
<organism evidence="2 3">
    <name type="scientific">Flavobacterium fontis</name>
    <dbReference type="NCBI Taxonomy" id="1124188"/>
    <lineage>
        <taxon>Bacteria</taxon>
        <taxon>Pseudomonadati</taxon>
        <taxon>Bacteroidota</taxon>
        <taxon>Flavobacteriia</taxon>
        <taxon>Flavobacteriales</taxon>
        <taxon>Flavobacteriaceae</taxon>
        <taxon>Flavobacterium</taxon>
    </lineage>
</organism>